<dbReference type="PANTHER" id="PTHR30026:SF22">
    <property type="entry name" value="OUTER MEMBRANE EFFLUX PROTEIN"/>
    <property type="match status" value="1"/>
</dbReference>
<evidence type="ECO:0000256" key="3">
    <source>
        <dbReference type="ARBA" id="ARBA00022448"/>
    </source>
</evidence>
<keyword evidence="5" id="KW-0812">Transmembrane</keyword>
<evidence type="ECO:0000313" key="9">
    <source>
        <dbReference type="Proteomes" id="UP001367030"/>
    </source>
</evidence>
<keyword evidence="9" id="KW-1185">Reference proteome</keyword>
<dbReference type="PANTHER" id="PTHR30026">
    <property type="entry name" value="OUTER MEMBRANE PROTEIN TOLC"/>
    <property type="match status" value="1"/>
</dbReference>
<dbReference type="Proteomes" id="UP001367030">
    <property type="component" value="Unassembled WGS sequence"/>
</dbReference>
<keyword evidence="7" id="KW-0998">Cell outer membrane</keyword>
<evidence type="ECO:0000256" key="7">
    <source>
        <dbReference type="ARBA" id="ARBA00023237"/>
    </source>
</evidence>
<dbReference type="InterPro" id="IPR003423">
    <property type="entry name" value="OMP_efflux"/>
</dbReference>
<evidence type="ECO:0000256" key="1">
    <source>
        <dbReference type="ARBA" id="ARBA00004442"/>
    </source>
</evidence>
<evidence type="ECO:0000256" key="4">
    <source>
        <dbReference type="ARBA" id="ARBA00022452"/>
    </source>
</evidence>
<evidence type="ECO:0000256" key="6">
    <source>
        <dbReference type="ARBA" id="ARBA00023136"/>
    </source>
</evidence>
<name>A0ABU8XCS5_9BURK</name>
<protein>
    <submittedName>
        <fullName evidence="8">TolC family protein</fullName>
    </submittedName>
</protein>
<comment type="subcellular location">
    <subcellularLocation>
        <location evidence="1">Cell outer membrane</location>
    </subcellularLocation>
</comment>
<reference evidence="8 9" key="1">
    <citation type="submission" date="2024-03" db="EMBL/GenBank/DDBJ databases">
        <title>Novel species of the genus Variovorax.</title>
        <authorList>
            <person name="Liu Q."/>
            <person name="Xin Y.-H."/>
        </authorList>
    </citation>
    <scope>NUCLEOTIDE SEQUENCE [LARGE SCALE GENOMIC DNA]</scope>
    <source>
        <strain evidence="8 9">KACC 18901</strain>
    </source>
</reference>
<evidence type="ECO:0000313" key="8">
    <source>
        <dbReference type="EMBL" id="MEJ8857640.1"/>
    </source>
</evidence>
<dbReference type="InterPro" id="IPR051906">
    <property type="entry name" value="TolC-like"/>
</dbReference>
<evidence type="ECO:0000256" key="2">
    <source>
        <dbReference type="ARBA" id="ARBA00007613"/>
    </source>
</evidence>
<evidence type="ECO:0000256" key="5">
    <source>
        <dbReference type="ARBA" id="ARBA00022692"/>
    </source>
</evidence>
<dbReference type="SUPFAM" id="SSF56954">
    <property type="entry name" value="Outer membrane efflux proteins (OEP)"/>
    <property type="match status" value="1"/>
</dbReference>
<organism evidence="8 9">
    <name type="scientific">Variovorax robiniae</name>
    <dbReference type="NCBI Taxonomy" id="1836199"/>
    <lineage>
        <taxon>Bacteria</taxon>
        <taxon>Pseudomonadati</taxon>
        <taxon>Pseudomonadota</taxon>
        <taxon>Betaproteobacteria</taxon>
        <taxon>Burkholderiales</taxon>
        <taxon>Comamonadaceae</taxon>
        <taxon>Variovorax</taxon>
    </lineage>
</organism>
<dbReference type="RefSeq" id="WP_340337712.1">
    <property type="nucleotide sequence ID" value="NZ_JBBKZS010000012.1"/>
</dbReference>
<dbReference type="EMBL" id="JBBKZS010000012">
    <property type="protein sequence ID" value="MEJ8857640.1"/>
    <property type="molecule type" value="Genomic_DNA"/>
</dbReference>
<accession>A0ABU8XCS5</accession>
<keyword evidence="3" id="KW-0813">Transport</keyword>
<keyword evidence="4" id="KW-1134">Transmembrane beta strand</keyword>
<proteinExistence type="inferred from homology"/>
<gene>
    <name evidence="8" type="ORF">WKW79_23915</name>
</gene>
<comment type="caution">
    <text evidence="8">The sequence shown here is derived from an EMBL/GenBank/DDBJ whole genome shotgun (WGS) entry which is preliminary data.</text>
</comment>
<sequence length="433" mass="45709">MNFRAAIAVVSCLLGSFLPIETVRAQALEVLVRSALDSNPKVLAARSTARASNFEVTQAQAAWSPRVDLVADPGRSTGVTGSGSVQSGDIGLRGSQLLYDGGKSDAEIDRQKARLTASEQRVIVSAEQIGGQIADLYLEALKQSKLASVAADNVAAHQDLVKRVEDIVAVDRGRGSELTQTQARLEQARISFQQRQSASVEASAQVANLVSRPAVQILPVRDAAAVAPQSEAVAGVLLKSHPAILAADADAAAASQAAKIAAAWNMPRVDLQTSLQRGTSYQSGGSSSPVVDVRLAARWTGYDGGGSQAAASAAAEQAQAALNSSDALLQELTSEVIRNLQAIATRKARIATWSLLVAQLTSVKDGYWEQFKIGRRSILDLLNVQSEIFQAASSAESDRMEIAQSQYRLLTATAQLNAFLGLTVDVPTRPSRN</sequence>
<keyword evidence="6" id="KW-0472">Membrane</keyword>
<dbReference type="Pfam" id="PF02321">
    <property type="entry name" value="OEP"/>
    <property type="match status" value="2"/>
</dbReference>
<comment type="similarity">
    <text evidence="2">Belongs to the outer membrane factor (OMF) (TC 1.B.17) family.</text>
</comment>
<dbReference type="Gene3D" id="1.20.1600.10">
    <property type="entry name" value="Outer membrane efflux proteins (OEP)"/>
    <property type="match status" value="1"/>
</dbReference>